<sequence length="495" mass="55291">MSILQTRNVTKIYPGTIALDNVSISFESGKVHALIGKNGSGKSTLVKIFSGAIEPTRGEILIDGTPIKFNDPAEAFLKGIATVYQELSLIPGLTVAENIFMGRLPMKGRFVDWKKTYAMAEELLEEMKVDISPHEIVYNLSMWQRQMIEIVKAMSFKPKVLQLDEPTSALSYNETQSLFKMVRELKKKDVIIIYVSHRLQELWEIADTCTVLRDGKLIGTIPMENATHEQIIKMMFGDVKINTRPSDLKVSDETILEVKNLTRKNRFENVSFQLKKGEILGIAGMLGSGRTELLKSIFGADPLDSGEIIINGKRISAPDPIKMKKEGLALTPEDRKNEGLNLIGSIKDNLCLASLDLIANGSFINPKTENNFANRQVKELEIKVSDIAHPVSSLSGGNQQKVVVGNWLNTDPQIIFFDEPSRGIDVNAKQQIFKIIWDQSRKGVASVIVSSELEELLEVCHRILIMRQGHIIGEVKPEKTNIEQLYSLCMGVEKN</sequence>
<dbReference type="Proteomes" id="UP000239430">
    <property type="component" value="Unassembled WGS sequence"/>
</dbReference>
<dbReference type="EC" id="3.6.3.17" evidence="11"/>
<evidence type="ECO:0000313" key="12">
    <source>
        <dbReference type="Proteomes" id="UP000239430"/>
    </source>
</evidence>
<keyword evidence="2" id="KW-0813">Transport</keyword>
<evidence type="ECO:0000256" key="6">
    <source>
        <dbReference type="ARBA" id="ARBA00022741"/>
    </source>
</evidence>
<dbReference type="CDD" id="cd03216">
    <property type="entry name" value="ABC_Carb_Monos_I"/>
    <property type="match status" value="1"/>
</dbReference>
<dbReference type="PANTHER" id="PTHR43790:SF3">
    <property type="entry name" value="D-ALLOSE IMPORT ATP-BINDING PROTEIN ALSA-RELATED"/>
    <property type="match status" value="1"/>
</dbReference>
<keyword evidence="9" id="KW-0472">Membrane</keyword>
<accession>A0A9X7J357</accession>
<protein>
    <submittedName>
        <fullName evidence="11">Arabinose import ATP-binding protein AraG</fullName>
        <ecNumber evidence="11">3.6.3.17</ecNumber>
    </submittedName>
</protein>
<dbReference type="InterPro" id="IPR050107">
    <property type="entry name" value="ABC_carbohydrate_import_ATPase"/>
</dbReference>
<keyword evidence="7 11" id="KW-0067">ATP-binding</keyword>
<keyword evidence="8" id="KW-1278">Translocase</keyword>
<keyword evidence="11" id="KW-0378">Hydrolase</keyword>
<keyword evidence="3" id="KW-1003">Cell membrane</keyword>
<name>A0A9X7J357_9FIRM</name>
<dbReference type="SMART" id="SM00382">
    <property type="entry name" value="AAA"/>
    <property type="match status" value="2"/>
</dbReference>
<gene>
    <name evidence="11" type="primary">araG</name>
    <name evidence="11" type="ORF">MOST_17430</name>
</gene>
<dbReference type="Gene3D" id="3.40.50.300">
    <property type="entry name" value="P-loop containing nucleotide triphosphate hydrolases"/>
    <property type="match status" value="2"/>
</dbReference>
<evidence type="ECO:0000256" key="3">
    <source>
        <dbReference type="ARBA" id="ARBA00022475"/>
    </source>
</evidence>
<dbReference type="AlphaFoldDB" id="A0A9X7J357"/>
<dbReference type="EMBL" id="PVXL01000045">
    <property type="protein sequence ID" value="PRR72600.1"/>
    <property type="molecule type" value="Genomic_DNA"/>
</dbReference>
<keyword evidence="5" id="KW-0677">Repeat</keyword>
<comment type="caution">
    <text evidence="11">The sequence shown here is derived from an EMBL/GenBank/DDBJ whole genome shotgun (WGS) entry which is preliminary data.</text>
</comment>
<dbReference type="PANTHER" id="PTHR43790">
    <property type="entry name" value="CARBOHYDRATE TRANSPORT ATP-BINDING PROTEIN MG119-RELATED"/>
    <property type="match status" value="1"/>
</dbReference>
<keyword evidence="12" id="KW-1185">Reference proteome</keyword>
<dbReference type="CDD" id="cd03215">
    <property type="entry name" value="ABC_Carb_Monos_II"/>
    <property type="match status" value="1"/>
</dbReference>
<evidence type="ECO:0000313" key="11">
    <source>
        <dbReference type="EMBL" id="PRR72600.1"/>
    </source>
</evidence>
<evidence type="ECO:0000256" key="9">
    <source>
        <dbReference type="ARBA" id="ARBA00023136"/>
    </source>
</evidence>
<dbReference type="PROSITE" id="PS50893">
    <property type="entry name" value="ABC_TRANSPORTER_2"/>
    <property type="match status" value="2"/>
</dbReference>
<dbReference type="InterPro" id="IPR003439">
    <property type="entry name" value="ABC_transporter-like_ATP-bd"/>
</dbReference>
<dbReference type="InterPro" id="IPR027417">
    <property type="entry name" value="P-loop_NTPase"/>
</dbReference>
<feature type="domain" description="ABC transporter" evidence="10">
    <location>
        <begin position="250"/>
        <end position="493"/>
    </location>
</feature>
<keyword evidence="4" id="KW-0762">Sugar transport</keyword>
<evidence type="ECO:0000256" key="8">
    <source>
        <dbReference type="ARBA" id="ARBA00022967"/>
    </source>
</evidence>
<reference evidence="11 12" key="1">
    <citation type="submission" date="2018-03" db="EMBL/GenBank/DDBJ databases">
        <title>Genome sequence of Moorella stamsii DSM 26217.</title>
        <authorList>
            <person name="Poehlein A."/>
            <person name="Daniel R."/>
        </authorList>
    </citation>
    <scope>NUCLEOTIDE SEQUENCE [LARGE SCALE GENOMIC DNA]</scope>
    <source>
        <strain evidence="12">DSM 26217</strain>
    </source>
</reference>
<keyword evidence="6" id="KW-0547">Nucleotide-binding</keyword>
<evidence type="ECO:0000256" key="1">
    <source>
        <dbReference type="ARBA" id="ARBA00004202"/>
    </source>
</evidence>
<evidence type="ECO:0000256" key="4">
    <source>
        <dbReference type="ARBA" id="ARBA00022597"/>
    </source>
</evidence>
<dbReference type="Pfam" id="PF00005">
    <property type="entry name" value="ABC_tran"/>
    <property type="match status" value="2"/>
</dbReference>
<organism evidence="11 12">
    <name type="scientific">Neomoorella stamsii</name>
    <dbReference type="NCBI Taxonomy" id="1266720"/>
    <lineage>
        <taxon>Bacteria</taxon>
        <taxon>Bacillati</taxon>
        <taxon>Bacillota</taxon>
        <taxon>Clostridia</taxon>
        <taxon>Neomoorellales</taxon>
        <taxon>Neomoorellaceae</taxon>
        <taxon>Neomoorella</taxon>
    </lineage>
</organism>
<dbReference type="GO" id="GO:0005886">
    <property type="term" value="C:plasma membrane"/>
    <property type="evidence" value="ECO:0007669"/>
    <property type="project" value="UniProtKB-SubCell"/>
</dbReference>
<proteinExistence type="predicted"/>
<dbReference type="GO" id="GO:0005524">
    <property type="term" value="F:ATP binding"/>
    <property type="evidence" value="ECO:0007669"/>
    <property type="project" value="UniProtKB-KW"/>
</dbReference>
<dbReference type="PROSITE" id="PS00211">
    <property type="entry name" value="ABC_TRANSPORTER_1"/>
    <property type="match status" value="1"/>
</dbReference>
<dbReference type="RefSeq" id="WP_054936901.1">
    <property type="nucleotide sequence ID" value="NZ_PVXL01000045.1"/>
</dbReference>
<dbReference type="InterPro" id="IPR017871">
    <property type="entry name" value="ABC_transporter-like_CS"/>
</dbReference>
<evidence type="ECO:0000256" key="7">
    <source>
        <dbReference type="ARBA" id="ARBA00022840"/>
    </source>
</evidence>
<evidence type="ECO:0000259" key="10">
    <source>
        <dbReference type="PROSITE" id="PS50893"/>
    </source>
</evidence>
<dbReference type="FunFam" id="3.40.50.300:FF:000127">
    <property type="entry name" value="Ribose import ATP-binding protein RbsA"/>
    <property type="match status" value="1"/>
</dbReference>
<evidence type="ECO:0000256" key="5">
    <source>
        <dbReference type="ARBA" id="ARBA00022737"/>
    </source>
</evidence>
<dbReference type="InterPro" id="IPR003593">
    <property type="entry name" value="AAA+_ATPase"/>
</dbReference>
<evidence type="ECO:0000256" key="2">
    <source>
        <dbReference type="ARBA" id="ARBA00022448"/>
    </source>
</evidence>
<feature type="domain" description="ABC transporter" evidence="10">
    <location>
        <begin position="4"/>
        <end position="239"/>
    </location>
</feature>
<comment type="subcellular location">
    <subcellularLocation>
        <location evidence="1">Cell membrane</location>
        <topology evidence="1">Peripheral membrane protein</topology>
    </subcellularLocation>
</comment>
<dbReference type="SUPFAM" id="SSF52540">
    <property type="entry name" value="P-loop containing nucleoside triphosphate hydrolases"/>
    <property type="match status" value="2"/>
</dbReference>
<dbReference type="GO" id="GO:0016887">
    <property type="term" value="F:ATP hydrolysis activity"/>
    <property type="evidence" value="ECO:0007669"/>
    <property type="project" value="InterPro"/>
</dbReference>